<keyword evidence="12" id="KW-1185">Reference proteome</keyword>
<evidence type="ECO:0000256" key="8">
    <source>
        <dbReference type="ARBA" id="ARBA00047899"/>
    </source>
</evidence>
<evidence type="ECO:0000256" key="6">
    <source>
        <dbReference type="ARBA" id="ARBA00022777"/>
    </source>
</evidence>
<evidence type="ECO:0000256" key="2">
    <source>
        <dbReference type="ARBA" id="ARBA00012513"/>
    </source>
</evidence>
<proteinExistence type="inferred from homology"/>
<reference evidence="11 12" key="1">
    <citation type="submission" date="2018-11" db="EMBL/GenBank/DDBJ databases">
        <authorList>
            <consortium name="Pathogen Informatics"/>
        </authorList>
    </citation>
    <scope>NUCLEOTIDE SEQUENCE [LARGE SCALE GENOMIC DNA]</scope>
</reference>
<gene>
    <name evidence="11" type="ORF">CGOC_LOCUS10552</name>
</gene>
<comment type="similarity">
    <text evidence="1">Belongs to the PI3/PI4-kinase family.</text>
</comment>
<dbReference type="FunFam" id="1.20.120.150:FF:000001">
    <property type="entry name" value="Serine/threonine-protein kinase TOR"/>
    <property type="match status" value="1"/>
</dbReference>
<keyword evidence="4" id="KW-0677">Repeat</keyword>
<dbReference type="Pfam" id="PF08771">
    <property type="entry name" value="FRB_dom"/>
    <property type="match status" value="1"/>
</dbReference>
<dbReference type="GO" id="GO:0005524">
    <property type="term" value="F:ATP binding"/>
    <property type="evidence" value="ECO:0007669"/>
    <property type="project" value="UniProtKB-KW"/>
</dbReference>
<evidence type="ECO:0000256" key="9">
    <source>
        <dbReference type="ARBA" id="ARBA00048679"/>
    </source>
</evidence>
<dbReference type="Proteomes" id="UP000271889">
    <property type="component" value="Unassembled WGS sequence"/>
</dbReference>
<keyword evidence="6" id="KW-0418">Kinase</keyword>
<evidence type="ECO:0000256" key="7">
    <source>
        <dbReference type="ARBA" id="ARBA00022840"/>
    </source>
</evidence>
<dbReference type="SMART" id="SM01345">
    <property type="entry name" value="Rapamycin_bind"/>
    <property type="match status" value="1"/>
</dbReference>
<evidence type="ECO:0000256" key="5">
    <source>
        <dbReference type="ARBA" id="ARBA00022741"/>
    </source>
</evidence>
<evidence type="ECO:0000259" key="10">
    <source>
        <dbReference type="Pfam" id="PF08771"/>
    </source>
</evidence>
<feature type="domain" description="FKBP12-rapamycin binding" evidence="10">
    <location>
        <begin position="15"/>
        <end position="106"/>
    </location>
</feature>
<keyword evidence="3" id="KW-0808">Transferase</keyword>
<comment type="catalytic activity">
    <reaction evidence="9">
        <text>L-seryl-[protein] + ATP = O-phospho-L-seryl-[protein] + ADP + H(+)</text>
        <dbReference type="Rhea" id="RHEA:17989"/>
        <dbReference type="Rhea" id="RHEA-COMP:9863"/>
        <dbReference type="Rhea" id="RHEA-COMP:11604"/>
        <dbReference type="ChEBI" id="CHEBI:15378"/>
        <dbReference type="ChEBI" id="CHEBI:29999"/>
        <dbReference type="ChEBI" id="CHEBI:30616"/>
        <dbReference type="ChEBI" id="CHEBI:83421"/>
        <dbReference type="ChEBI" id="CHEBI:456216"/>
        <dbReference type="EC" id="2.7.11.1"/>
    </reaction>
</comment>
<dbReference type="GO" id="GO:0031931">
    <property type="term" value="C:TORC1 complex"/>
    <property type="evidence" value="ECO:0007669"/>
    <property type="project" value="UniProtKB-ARBA"/>
</dbReference>
<evidence type="ECO:0000313" key="12">
    <source>
        <dbReference type="Proteomes" id="UP000271889"/>
    </source>
</evidence>
<dbReference type="GO" id="GO:0004674">
    <property type="term" value="F:protein serine/threonine kinase activity"/>
    <property type="evidence" value="ECO:0007669"/>
    <property type="project" value="UniProtKB-EC"/>
</dbReference>
<dbReference type="EMBL" id="UYRV01111800">
    <property type="protein sequence ID" value="VDN27026.1"/>
    <property type="molecule type" value="Genomic_DNA"/>
</dbReference>
<evidence type="ECO:0000313" key="11">
    <source>
        <dbReference type="EMBL" id="VDN27026.1"/>
    </source>
</evidence>
<evidence type="ECO:0000256" key="4">
    <source>
        <dbReference type="ARBA" id="ARBA00022737"/>
    </source>
</evidence>
<protein>
    <recommendedName>
        <fullName evidence="2">non-specific serine/threonine protein kinase</fullName>
        <ecNumber evidence="2">2.7.11.1</ecNumber>
    </recommendedName>
</protein>
<dbReference type="InterPro" id="IPR009076">
    <property type="entry name" value="FRB_dom"/>
</dbReference>
<dbReference type="InterPro" id="IPR036738">
    <property type="entry name" value="FRB_sf"/>
</dbReference>
<accession>A0A3P7Q8P4</accession>
<organism evidence="11 12">
    <name type="scientific">Cylicostephanus goldi</name>
    <name type="common">Nematode worm</name>
    <dbReference type="NCBI Taxonomy" id="71465"/>
    <lineage>
        <taxon>Eukaryota</taxon>
        <taxon>Metazoa</taxon>
        <taxon>Ecdysozoa</taxon>
        <taxon>Nematoda</taxon>
        <taxon>Chromadorea</taxon>
        <taxon>Rhabditida</taxon>
        <taxon>Rhabditina</taxon>
        <taxon>Rhabditomorpha</taxon>
        <taxon>Strongyloidea</taxon>
        <taxon>Strongylidae</taxon>
        <taxon>Cylicostephanus</taxon>
    </lineage>
</organism>
<sequence>MHPKLVEEASMVSEELVRCAILWHEQWHDALDEASRQYFQEKNTVAMMETLEPVHKMIEKGPTTLKEQSFNQTYYCELSDAYKFCQAFKRTENVKELTQAWEIYCQ</sequence>
<feature type="non-terminal residue" evidence="11">
    <location>
        <position position="106"/>
    </location>
</feature>
<dbReference type="SUPFAM" id="SSF47212">
    <property type="entry name" value="FKBP12-rapamycin-binding domain of FKBP-rapamycin-associated protein (FRAP)"/>
    <property type="match status" value="1"/>
</dbReference>
<keyword evidence="7" id="KW-0067">ATP-binding</keyword>
<dbReference type="EC" id="2.7.11.1" evidence="2"/>
<dbReference type="OrthoDB" id="2250022at2759"/>
<evidence type="ECO:0000256" key="3">
    <source>
        <dbReference type="ARBA" id="ARBA00022679"/>
    </source>
</evidence>
<dbReference type="AlphaFoldDB" id="A0A3P7Q8P4"/>
<comment type="catalytic activity">
    <reaction evidence="8">
        <text>L-threonyl-[protein] + ATP = O-phospho-L-threonyl-[protein] + ADP + H(+)</text>
        <dbReference type="Rhea" id="RHEA:46608"/>
        <dbReference type="Rhea" id="RHEA-COMP:11060"/>
        <dbReference type="Rhea" id="RHEA-COMP:11605"/>
        <dbReference type="ChEBI" id="CHEBI:15378"/>
        <dbReference type="ChEBI" id="CHEBI:30013"/>
        <dbReference type="ChEBI" id="CHEBI:30616"/>
        <dbReference type="ChEBI" id="CHEBI:61977"/>
        <dbReference type="ChEBI" id="CHEBI:456216"/>
        <dbReference type="EC" id="2.7.11.1"/>
    </reaction>
</comment>
<evidence type="ECO:0000256" key="1">
    <source>
        <dbReference type="ARBA" id="ARBA00011031"/>
    </source>
</evidence>
<name>A0A3P7Q8P4_CYLGO</name>
<keyword evidence="5" id="KW-0547">Nucleotide-binding</keyword>
<dbReference type="GO" id="GO:0044877">
    <property type="term" value="F:protein-containing complex binding"/>
    <property type="evidence" value="ECO:0007669"/>
    <property type="project" value="InterPro"/>
</dbReference>
<dbReference type="Gene3D" id="1.20.120.150">
    <property type="entry name" value="FKBP12-rapamycin binding domain"/>
    <property type="match status" value="1"/>
</dbReference>